<evidence type="ECO:0000313" key="2">
    <source>
        <dbReference type="EMBL" id="OGE88611.1"/>
    </source>
</evidence>
<proteinExistence type="predicted"/>
<dbReference type="Pfam" id="PF07610">
    <property type="entry name" value="DUF1573"/>
    <property type="match status" value="1"/>
</dbReference>
<dbReference type="AlphaFoldDB" id="A0A1F5PFD3"/>
<feature type="transmembrane region" description="Helical" evidence="1">
    <location>
        <begin position="7"/>
        <end position="24"/>
    </location>
</feature>
<dbReference type="STRING" id="1817828.A2722_04095"/>
<keyword evidence="1" id="KW-0812">Transmembrane</keyword>
<comment type="caution">
    <text evidence="2">The sequence shown here is derived from an EMBL/GenBank/DDBJ whole genome shotgun (WGS) entry which is preliminary data.</text>
</comment>
<dbReference type="Gene3D" id="2.60.40.10">
    <property type="entry name" value="Immunoglobulins"/>
    <property type="match status" value="1"/>
</dbReference>
<dbReference type="EMBL" id="MFEO01000031">
    <property type="protein sequence ID" value="OGE88611.1"/>
    <property type="molecule type" value="Genomic_DNA"/>
</dbReference>
<reference evidence="2 3" key="1">
    <citation type="journal article" date="2016" name="Nat. Commun.">
        <title>Thousands of microbial genomes shed light on interconnected biogeochemical processes in an aquifer system.</title>
        <authorList>
            <person name="Anantharaman K."/>
            <person name="Brown C.T."/>
            <person name="Hug L.A."/>
            <person name="Sharon I."/>
            <person name="Castelle C.J."/>
            <person name="Probst A.J."/>
            <person name="Thomas B.C."/>
            <person name="Singh A."/>
            <person name="Wilkins M.J."/>
            <person name="Karaoz U."/>
            <person name="Brodie E.L."/>
            <person name="Williams K.H."/>
            <person name="Hubbard S.S."/>
            <person name="Banfield J.F."/>
        </authorList>
    </citation>
    <scope>NUCLEOTIDE SEQUENCE [LARGE SCALE GENOMIC DNA]</scope>
</reference>
<evidence type="ECO:0000256" key="1">
    <source>
        <dbReference type="SAM" id="Phobius"/>
    </source>
</evidence>
<name>A0A1F5PFD3_9BACT</name>
<dbReference type="InterPro" id="IPR013783">
    <property type="entry name" value="Ig-like_fold"/>
</dbReference>
<sequence>MTKQVKILLLAAVGVVAIGAILFFNQPSGNTQTKGTVAENNVLQADKEMYDFGTISMKNGKVKTIFEITNPTTEILTLNKLYTTCMCTEARLSVNGASEGPFGMPGHGFIPSFEQRLEPNQTGEVEVIYDPSAHGPAGVGQIEREIILEGQGKQLAILHIKANVTP</sequence>
<dbReference type="Proteomes" id="UP000178377">
    <property type="component" value="Unassembled WGS sequence"/>
</dbReference>
<evidence type="ECO:0008006" key="4">
    <source>
        <dbReference type="Google" id="ProtNLM"/>
    </source>
</evidence>
<gene>
    <name evidence="2" type="ORF">A2722_04095</name>
</gene>
<accession>A0A1F5PFD3</accession>
<dbReference type="InterPro" id="IPR011467">
    <property type="entry name" value="DUF1573"/>
</dbReference>
<keyword evidence="1" id="KW-1133">Transmembrane helix</keyword>
<evidence type="ECO:0000313" key="3">
    <source>
        <dbReference type="Proteomes" id="UP000178377"/>
    </source>
</evidence>
<keyword evidence="1" id="KW-0472">Membrane</keyword>
<organism evidence="2 3">
    <name type="scientific">Candidatus Doudnabacteria bacterium RIFCSPHIGHO2_01_FULL_50_11</name>
    <dbReference type="NCBI Taxonomy" id="1817828"/>
    <lineage>
        <taxon>Bacteria</taxon>
        <taxon>Candidatus Doudnaibacteriota</taxon>
    </lineage>
</organism>
<protein>
    <recommendedName>
        <fullName evidence="4">DUF1573 domain-containing protein</fullName>
    </recommendedName>
</protein>